<comment type="caution">
    <text evidence="13">The sequence shown here is derived from an EMBL/GenBank/DDBJ whole genome shotgun (WGS) entry which is preliminary data.</text>
</comment>
<evidence type="ECO:0000256" key="10">
    <source>
        <dbReference type="RuleBase" id="RU362081"/>
    </source>
</evidence>
<dbReference type="InterPro" id="IPR012312">
    <property type="entry name" value="Hemerythrin-like"/>
</dbReference>
<dbReference type="GO" id="GO:0005886">
    <property type="term" value="C:plasma membrane"/>
    <property type="evidence" value="ECO:0007669"/>
    <property type="project" value="UniProtKB-SubCell"/>
</dbReference>
<dbReference type="Gene3D" id="1.20.120.520">
    <property type="entry name" value="nmb1532 protein domain like"/>
    <property type="match status" value="1"/>
</dbReference>
<keyword evidence="6 10" id="KW-1133">Transmembrane helix</keyword>
<feature type="transmembrane region" description="Helical" evidence="10">
    <location>
        <begin position="30"/>
        <end position="49"/>
    </location>
</feature>
<dbReference type="Gene3D" id="3.40.50.1000">
    <property type="entry name" value="HAD superfamily/HAD-like"/>
    <property type="match status" value="1"/>
</dbReference>
<dbReference type="PROSITE" id="PS00154">
    <property type="entry name" value="ATPASE_E1_E2"/>
    <property type="match status" value="1"/>
</dbReference>
<dbReference type="Pfam" id="PF00702">
    <property type="entry name" value="Hydrolase"/>
    <property type="match status" value="1"/>
</dbReference>
<dbReference type="SUPFAM" id="SSF56784">
    <property type="entry name" value="HAD-like"/>
    <property type="match status" value="1"/>
</dbReference>
<dbReference type="InterPro" id="IPR008250">
    <property type="entry name" value="ATPase_P-typ_transduc_dom_A_sf"/>
</dbReference>
<dbReference type="GO" id="GO:0005524">
    <property type="term" value="F:ATP binding"/>
    <property type="evidence" value="ECO:0007669"/>
    <property type="project" value="UniProtKB-UniRule"/>
</dbReference>
<evidence type="ECO:0000259" key="12">
    <source>
        <dbReference type="Pfam" id="PF01814"/>
    </source>
</evidence>
<dbReference type="SFLD" id="SFLDF00027">
    <property type="entry name" value="p-type_atpase"/>
    <property type="match status" value="1"/>
</dbReference>
<keyword evidence="10" id="KW-0547">Nucleotide-binding</keyword>
<protein>
    <recommendedName>
        <fullName evidence="8">P-type Zn(2+) transporter</fullName>
        <ecNumber evidence="8">7.2.2.12</ecNumber>
    </recommendedName>
</protein>
<evidence type="ECO:0000256" key="5">
    <source>
        <dbReference type="ARBA" id="ARBA00022967"/>
    </source>
</evidence>
<evidence type="ECO:0000259" key="11">
    <source>
        <dbReference type="Pfam" id="PF00122"/>
    </source>
</evidence>
<evidence type="ECO:0000256" key="2">
    <source>
        <dbReference type="ARBA" id="ARBA00006024"/>
    </source>
</evidence>
<dbReference type="Gene3D" id="3.40.1110.10">
    <property type="entry name" value="Calcium-transporting ATPase, cytoplasmic domain N"/>
    <property type="match status" value="1"/>
</dbReference>
<feature type="domain" description="Hemerythrin-like" evidence="12">
    <location>
        <begin position="626"/>
        <end position="752"/>
    </location>
</feature>
<dbReference type="InterPro" id="IPR023214">
    <property type="entry name" value="HAD_sf"/>
</dbReference>
<dbReference type="Pfam" id="PF01814">
    <property type="entry name" value="Hemerythrin"/>
    <property type="match status" value="1"/>
</dbReference>
<dbReference type="InterPro" id="IPR023299">
    <property type="entry name" value="ATPase_P-typ_cyto_dom_N"/>
</dbReference>
<evidence type="ECO:0000256" key="9">
    <source>
        <dbReference type="ARBA" id="ARBA00047308"/>
    </source>
</evidence>
<evidence type="ECO:0000313" key="13">
    <source>
        <dbReference type="EMBL" id="MBR0680208.1"/>
    </source>
</evidence>
<evidence type="ECO:0000313" key="14">
    <source>
        <dbReference type="Proteomes" id="UP001138709"/>
    </source>
</evidence>
<feature type="transmembrane region" description="Helical" evidence="10">
    <location>
        <begin position="251"/>
        <end position="273"/>
    </location>
</feature>
<dbReference type="SUPFAM" id="SSF81665">
    <property type="entry name" value="Calcium ATPase, transmembrane domain M"/>
    <property type="match status" value="1"/>
</dbReference>
<keyword evidence="5" id="KW-1278">Translocase</keyword>
<dbReference type="SUPFAM" id="SSF81653">
    <property type="entry name" value="Calcium ATPase, transduction domain A"/>
    <property type="match status" value="1"/>
</dbReference>
<evidence type="ECO:0000256" key="8">
    <source>
        <dbReference type="ARBA" id="ARBA00039097"/>
    </source>
</evidence>
<dbReference type="Pfam" id="PF00122">
    <property type="entry name" value="E1-E2_ATPase"/>
    <property type="match status" value="1"/>
</dbReference>
<dbReference type="NCBIfam" id="TIGR01494">
    <property type="entry name" value="ATPase_P-type"/>
    <property type="match status" value="1"/>
</dbReference>
<sequence length="766" mass="79107">MRRYLLLAWVLFGLAAGGVAHLIGRPEAAPWIWSAAALPVAVHVGFGLLRSLLGGRVGVDAVALFAILGAVALEQEAAAAVIGLMVAGGEALEAWAEGRATRALTDLIARAPRRAARIDGEAIEEIDVAAIRPRDLLLVRPGDTVPADGTLEDEAATLDESALTGEPLPVEFRRGAELRSGGVNAGAAFRLRAARDAAGSTYAAILRLTQEAAAARAPLARLADRWAVGFVLFTGVLATAAWALTGDPLRALAVLVVATPCPLILAAPVALIAGIGRAARRGIVVKGGGALERLARIRTVLFDKTGTLTPGRPRLAAVDADPELGREEALRLAAALAQGSTHPVSAALVAAAAARGIALPMPETVAEIPGGGVTGMVEDRTLLLGAEGFLHAAGIDTRAGFAIAAQVAAAAGSVAWLAVDGRAAAAFVMADGLRREAPRTVRRLRALGVRRIALVTGDRAAAAGSLGRALRLDQVFSDQAPADKIAVVRAEAAAAPTAMVGDGVNDAPALAAADVGIAMGAAGTAAAAEAGDVVLLVDRVDRAAEAIAIARRSRRVALQAIALGMGMSGVAMSVAAAGWLTPLAGALVQEAIDVFAILYALGALRPGTEEKVPDGLPAEAGLDERYEEHAGLRQLAEALREVGESIGTTPGAVPDLSSIESRLRGELLPHQREEERALYPEAARRLGGRDPMGPLIRMHAEIEALADRVAVLHRLAERDGSWEATAPELRRTLFALEALLRLHLTIEEETLAELHGPHGHETRSAR</sequence>
<dbReference type="RefSeq" id="WP_211845741.1">
    <property type="nucleotide sequence ID" value="NZ_JAAEDL010000005.1"/>
</dbReference>
<evidence type="ECO:0000256" key="7">
    <source>
        <dbReference type="ARBA" id="ARBA00023136"/>
    </source>
</evidence>
<dbReference type="Gene3D" id="2.70.150.10">
    <property type="entry name" value="Calcium-transporting ATPase, cytoplasmic transduction domain A"/>
    <property type="match status" value="1"/>
</dbReference>
<dbReference type="InterPro" id="IPR001757">
    <property type="entry name" value="P_typ_ATPase"/>
</dbReference>
<keyword evidence="7 10" id="KW-0472">Membrane</keyword>
<dbReference type="EMBL" id="JAAEDL010000005">
    <property type="protein sequence ID" value="MBR0680208.1"/>
    <property type="molecule type" value="Genomic_DNA"/>
</dbReference>
<keyword evidence="4 10" id="KW-0479">Metal-binding</keyword>
<dbReference type="InterPro" id="IPR023298">
    <property type="entry name" value="ATPase_P-typ_TM_dom_sf"/>
</dbReference>
<comment type="similarity">
    <text evidence="2 10">Belongs to the cation transport ATPase (P-type) (TC 3.A.3) family. Type IB subfamily.</text>
</comment>
<dbReference type="InterPro" id="IPR036412">
    <property type="entry name" value="HAD-like_sf"/>
</dbReference>
<comment type="subcellular location">
    <subcellularLocation>
        <location evidence="10">Cell membrane</location>
    </subcellularLocation>
    <subcellularLocation>
        <location evidence="1">Membrane</location>
    </subcellularLocation>
</comment>
<dbReference type="GO" id="GO:0015086">
    <property type="term" value="F:cadmium ion transmembrane transporter activity"/>
    <property type="evidence" value="ECO:0007669"/>
    <property type="project" value="TreeGrafter"/>
</dbReference>
<accession>A0A9X9X922</accession>
<dbReference type="InterPro" id="IPR018303">
    <property type="entry name" value="ATPase_P-typ_P_site"/>
</dbReference>
<dbReference type="InterPro" id="IPR059000">
    <property type="entry name" value="ATPase_P-type_domA"/>
</dbReference>
<dbReference type="PRINTS" id="PR00119">
    <property type="entry name" value="CATATPASE"/>
</dbReference>
<dbReference type="InterPro" id="IPR027256">
    <property type="entry name" value="P-typ_ATPase_IB"/>
</dbReference>
<organism evidence="13 14">
    <name type="scientific">Neoroseomonas eburnea</name>
    <dbReference type="NCBI Taxonomy" id="1346889"/>
    <lineage>
        <taxon>Bacteria</taxon>
        <taxon>Pseudomonadati</taxon>
        <taxon>Pseudomonadota</taxon>
        <taxon>Alphaproteobacteria</taxon>
        <taxon>Acetobacterales</taxon>
        <taxon>Acetobacteraceae</taxon>
        <taxon>Neoroseomonas</taxon>
    </lineage>
</organism>
<dbReference type="SFLD" id="SFLDS00003">
    <property type="entry name" value="Haloacid_Dehalogenase"/>
    <property type="match status" value="1"/>
</dbReference>
<keyword evidence="14" id="KW-1185">Reference proteome</keyword>
<feature type="domain" description="P-type ATPase A" evidence="11">
    <location>
        <begin position="111"/>
        <end position="210"/>
    </location>
</feature>
<evidence type="ECO:0000256" key="3">
    <source>
        <dbReference type="ARBA" id="ARBA00022692"/>
    </source>
</evidence>
<dbReference type="SFLD" id="SFLDG00002">
    <property type="entry name" value="C1.7:_P-type_atpase_like"/>
    <property type="match status" value="1"/>
</dbReference>
<dbReference type="InterPro" id="IPR044492">
    <property type="entry name" value="P_typ_ATPase_HD_dom"/>
</dbReference>
<dbReference type="GO" id="GO:0016463">
    <property type="term" value="F:P-type zinc transporter activity"/>
    <property type="evidence" value="ECO:0007669"/>
    <property type="project" value="UniProtKB-EC"/>
</dbReference>
<dbReference type="InterPro" id="IPR051014">
    <property type="entry name" value="Cation_Transport_ATPase_IB"/>
</dbReference>
<feature type="transmembrane region" description="Helical" evidence="10">
    <location>
        <begin position="226"/>
        <end position="245"/>
    </location>
</feature>
<dbReference type="EC" id="7.2.2.12" evidence="8"/>
<gene>
    <name evidence="13" type="ORF">GXW74_06900</name>
</gene>
<dbReference type="PANTHER" id="PTHR48085:SF5">
    <property type="entry name" value="CADMIUM_ZINC-TRANSPORTING ATPASE HMA4-RELATED"/>
    <property type="match status" value="1"/>
</dbReference>
<evidence type="ECO:0000256" key="1">
    <source>
        <dbReference type="ARBA" id="ARBA00004370"/>
    </source>
</evidence>
<keyword evidence="10" id="KW-0067">ATP-binding</keyword>
<dbReference type="PANTHER" id="PTHR48085">
    <property type="entry name" value="CADMIUM/ZINC-TRANSPORTING ATPASE HMA2-RELATED"/>
    <property type="match status" value="1"/>
</dbReference>
<reference evidence="13" key="2">
    <citation type="journal article" date="2021" name="Syst. Appl. Microbiol.">
        <title>Roseomonas hellenica sp. nov., isolated from roots of wild-growing Alkanna tinctoria.</title>
        <authorList>
            <person name="Rat A."/>
            <person name="Naranjo H.D."/>
            <person name="Lebbe L."/>
            <person name="Cnockaert M."/>
            <person name="Krigas N."/>
            <person name="Grigoriadou K."/>
            <person name="Maloupa E."/>
            <person name="Willems A."/>
        </authorList>
    </citation>
    <scope>NUCLEOTIDE SEQUENCE</scope>
    <source>
        <strain evidence="13">LMG 31228</strain>
    </source>
</reference>
<dbReference type="GO" id="GO:0016887">
    <property type="term" value="F:ATP hydrolysis activity"/>
    <property type="evidence" value="ECO:0007669"/>
    <property type="project" value="InterPro"/>
</dbReference>
<evidence type="ECO:0000256" key="6">
    <source>
        <dbReference type="ARBA" id="ARBA00022989"/>
    </source>
</evidence>
<keyword evidence="10" id="KW-1003">Cell membrane</keyword>
<dbReference type="Proteomes" id="UP001138709">
    <property type="component" value="Unassembled WGS sequence"/>
</dbReference>
<name>A0A9X9X922_9PROT</name>
<proteinExistence type="inferred from homology"/>
<comment type="catalytic activity">
    <reaction evidence="9">
        <text>Zn(2+)(in) + ATP + H2O = Zn(2+)(out) + ADP + phosphate + H(+)</text>
        <dbReference type="Rhea" id="RHEA:20621"/>
        <dbReference type="ChEBI" id="CHEBI:15377"/>
        <dbReference type="ChEBI" id="CHEBI:15378"/>
        <dbReference type="ChEBI" id="CHEBI:29105"/>
        <dbReference type="ChEBI" id="CHEBI:30616"/>
        <dbReference type="ChEBI" id="CHEBI:43474"/>
        <dbReference type="ChEBI" id="CHEBI:456216"/>
        <dbReference type="EC" id="7.2.2.12"/>
    </reaction>
</comment>
<reference evidence="13" key="1">
    <citation type="submission" date="2020-01" db="EMBL/GenBank/DDBJ databases">
        <authorList>
            <person name="Rat A."/>
        </authorList>
    </citation>
    <scope>NUCLEOTIDE SEQUENCE</scope>
    <source>
        <strain evidence="13">LMG 31228</strain>
    </source>
</reference>
<dbReference type="NCBIfam" id="TIGR01525">
    <property type="entry name" value="ATPase-IB_hvy"/>
    <property type="match status" value="1"/>
</dbReference>
<dbReference type="AlphaFoldDB" id="A0A9X9X922"/>
<evidence type="ECO:0000256" key="4">
    <source>
        <dbReference type="ARBA" id="ARBA00022723"/>
    </source>
</evidence>
<feature type="transmembrane region" description="Helical" evidence="10">
    <location>
        <begin position="556"/>
        <end position="580"/>
    </location>
</feature>
<keyword evidence="3 10" id="KW-0812">Transmembrane</keyword>
<dbReference type="GO" id="GO:0046872">
    <property type="term" value="F:metal ion binding"/>
    <property type="evidence" value="ECO:0007669"/>
    <property type="project" value="UniProtKB-KW"/>
</dbReference>